<dbReference type="EMBL" id="JASBNA010000002">
    <property type="protein sequence ID" value="KAK7694284.1"/>
    <property type="molecule type" value="Genomic_DNA"/>
</dbReference>
<gene>
    <name evidence="2" type="ORF">QCA50_001465</name>
</gene>
<feature type="compositionally biased region" description="Low complexity" evidence="1">
    <location>
        <begin position="59"/>
        <end position="69"/>
    </location>
</feature>
<keyword evidence="3" id="KW-1185">Reference proteome</keyword>
<organism evidence="2 3">
    <name type="scientific">Cerrena zonata</name>
    <dbReference type="NCBI Taxonomy" id="2478898"/>
    <lineage>
        <taxon>Eukaryota</taxon>
        <taxon>Fungi</taxon>
        <taxon>Dikarya</taxon>
        <taxon>Basidiomycota</taxon>
        <taxon>Agaricomycotina</taxon>
        <taxon>Agaricomycetes</taxon>
        <taxon>Polyporales</taxon>
        <taxon>Cerrenaceae</taxon>
        <taxon>Cerrena</taxon>
    </lineage>
</organism>
<evidence type="ECO:0000313" key="2">
    <source>
        <dbReference type="EMBL" id="KAK7694284.1"/>
    </source>
</evidence>
<protein>
    <submittedName>
        <fullName evidence="2">Uncharacterized protein</fullName>
    </submittedName>
</protein>
<reference evidence="2 3" key="1">
    <citation type="submission" date="2022-09" db="EMBL/GenBank/DDBJ databases">
        <authorList>
            <person name="Palmer J.M."/>
        </authorList>
    </citation>
    <scope>NUCLEOTIDE SEQUENCE [LARGE SCALE GENOMIC DNA]</scope>
    <source>
        <strain evidence="2 3">DSM 7382</strain>
    </source>
</reference>
<name>A0AAW0GXA3_9APHY</name>
<dbReference type="Proteomes" id="UP001385951">
    <property type="component" value="Unassembled WGS sequence"/>
</dbReference>
<feature type="region of interest" description="Disordered" evidence="1">
    <location>
        <begin position="58"/>
        <end position="82"/>
    </location>
</feature>
<evidence type="ECO:0000313" key="3">
    <source>
        <dbReference type="Proteomes" id="UP001385951"/>
    </source>
</evidence>
<sequence length="82" mass="9071">MTSETNGTPTHRPPTTVLIVPIIPAILHPPPPKHTRPAMHMETSATPHIQCTLHAPDQVRSSSSQCQRSHSVHKNNIRFLSN</sequence>
<evidence type="ECO:0000256" key="1">
    <source>
        <dbReference type="SAM" id="MobiDB-lite"/>
    </source>
</evidence>
<accession>A0AAW0GXA3</accession>
<dbReference type="AlphaFoldDB" id="A0AAW0GXA3"/>
<proteinExistence type="predicted"/>
<comment type="caution">
    <text evidence="2">The sequence shown here is derived from an EMBL/GenBank/DDBJ whole genome shotgun (WGS) entry which is preliminary data.</text>
</comment>